<accession>J4UJT9</accession>
<dbReference type="RefSeq" id="XP_014183229.1">
    <property type="nucleotide sequence ID" value="XM_014327754.1"/>
</dbReference>
<dbReference type="AlphaFoldDB" id="J4UJT9"/>
<dbReference type="PANTHER" id="PTHR45989">
    <property type="entry name" value="TRANSLATION INITIATION FACTOR EIF-2B SUBUNIT GAMMA"/>
    <property type="match status" value="1"/>
</dbReference>
<evidence type="ECO:0000256" key="7">
    <source>
        <dbReference type="ARBA" id="ARBA00044229"/>
    </source>
</evidence>
<evidence type="ECO:0000256" key="8">
    <source>
        <dbReference type="ARBA" id="ARBA00046432"/>
    </source>
</evidence>
<feature type="compositionally biased region" description="Polar residues" evidence="9">
    <location>
        <begin position="334"/>
        <end position="352"/>
    </location>
</feature>
<feature type="region of interest" description="Disordered" evidence="9">
    <location>
        <begin position="327"/>
        <end position="360"/>
    </location>
</feature>
<dbReference type="Pfam" id="PF25084">
    <property type="entry name" value="LbH_EIF2B"/>
    <property type="match status" value="1"/>
</dbReference>
<dbReference type="OrthoDB" id="1733332at2759"/>
<dbReference type="KEGG" id="tasa:A1Q1_06705"/>
<dbReference type="GO" id="GO:0005085">
    <property type="term" value="F:guanyl-nucleotide exchange factor activity"/>
    <property type="evidence" value="ECO:0007669"/>
    <property type="project" value="TreeGrafter"/>
</dbReference>
<evidence type="ECO:0000256" key="4">
    <source>
        <dbReference type="ARBA" id="ARBA00022540"/>
    </source>
</evidence>
<dbReference type="VEuPathDB" id="FungiDB:A1Q1_06705"/>
<dbReference type="InterPro" id="IPR011004">
    <property type="entry name" value="Trimer_LpxA-like_sf"/>
</dbReference>
<comment type="similarity">
    <text evidence="2">Belongs to the eIF-2B gamma/epsilon subunits family.</text>
</comment>
<dbReference type="GeneID" id="25990217"/>
<reference evidence="11 12" key="1">
    <citation type="journal article" date="2012" name="Eukaryot. Cell">
        <title>Draft genome sequence of CBS 2479, the standard type strain of Trichosporon asahii.</title>
        <authorList>
            <person name="Yang R.Y."/>
            <person name="Li H.T."/>
            <person name="Zhu H."/>
            <person name="Zhou G.P."/>
            <person name="Wang M."/>
            <person name="Wang L."/>
        </authorList>
    </citation>
    <scope>NUCLEOTIDE SEQUENCE [LARGE SCALE GENOMIC DNA]</scope>
    <source>
        <strain evidence="12">ATCC 90039 / CBS 2479 / JCM 2466 / KCTC 7840 / NCYC 2677 / UAMH 7654</strain>
    </source>
</reference>
<dbReference type="InterPro" id="IPR051960">
    <property type="entry name" value="eIF2B_gamma"/>
</dbReference>
<comment type="subunit">
    <text evidence="8">Component of the translation initiation factor 2B (eIF2B) complex which is a heterodecamer of two sets of five different subunits: alpha, beta, gamma, delta and epsilon. Subunits alpha, beta and delta comprise a regulatory subcomplex and subunits epsilon and gamma comprise a catalytic subcomplex. Within the complex, the hexameric regulatory complex resides at the center, with the two heterodimeric catalytic subcomplexes bound on opposite sides.</text>
</comment>
<keyword evidence="5" id="KW-0648">Protein biosynthesis</keyword>
<dbReference type="GO" id="GO:0005851">
    <property type="term" value="C:eukaryotic translation initiation factor 2B complex"/>
    <property type="evidence" value="ECO:0007669"/>
    <property type="project" value="TreeGrafter"/>
</dbReference>
<comment type="caution">
    <text evidence="11">The sequence shown here is derived from an EMBL/GenBank/DDBJ whole genome shotgun (WGS) entry which is preliminary data.</text>
</comment>
<feature type="domain" description="EIF2B subunit epsilon/gamma LbH" evidence="10">
    <location>
        <begin position="358"/>
        <end position="435"/>
    </location>
</feature>
<evidence type="ECO:0000256" key="1">
    <source>
        <dbReference type="ARBA" id="ARBA00004514"/>
    </source>
</evidence>
<protein>
    <recommendedName>
        <fullName evidence="6">Translation initiation factor eIF2B subunit gamma</fullName>
    </recommendedName>
    <alternativeName>
        <fullName evidence="7">eIF2B GDP-GTP exchange factor subunit gamma</fullName>
    </alternativeName>
</protein>
<dbReference type="Gene3D" id="2.160.10.10">
    <property type="entry name" value="Hexapeptide repeat proteins"/>
    <property type="match status" value="1"/>
</dbReference>
<dbReference type="InterPro" id="IPR029044">
    <property type="entry name" value="Nucleotide-diphossugar_trans"/>
</dbReference>
<dbReference type="InterPro" id="IPR056764">
    <property type="entry name" value="LbH_EIF2B3/5"/>
</dbReference>
<sequence>MPVGNVPIVNIVLDWVFDAGLTDVLILVPPESEAAISEHLQLEYSSNNKLHITLKNYTDGEDDEDEEDNEKIGTARLLKQFRSYIKHRARPDAVLTSVFYEPTESVKDSEEKLLVATDKETDELLLIEPLETLEEDFSVRMSLLESHPSLSLSTRLLDAHVYVFRRTVLDLLATRRGRDLSSVREQFVPWLVKGAWQEGLGHRWAPSECRALLRSTATSYKQARAIEELSAPSSVLSDHTPLPSGITDGEELADFKANVTRGGKSARRRREPIPFTCRVIIHRPEVPEVPEKGKKSTAPEPEYIIRANSLPGYWEVNRRVVRNLAAQHAAAQAGNSKGVHSTPLSHQPQQPSGPADEISASAQISPDSLVGEGSRVGDRASIKKCIVGRHCNIGRGAKLTNCVLWDWVTVEENARLENVILCPHVRIGEKANIKDCEFGPGFEAKPGDTIKGERLIAGQEA</sequence>
<name>J4UJT9_TRIAS</name>
<dbReference type="GO" id="GO:0002183">
    <property type="term" value="P:cytoplasmic translational initiation"/>
    <property type="evidence" value="ECO:0007669"/>
    <property type="project" value="TreeGrafter"/>
</dbReference>
<evidence type="ECO:0000256" key="6">
    <source>
        <dbReference type="ARBA" id="ARBA00044196"/>
    </source>
</evidence>
<evidence type="ECO:0000256" key="3">
    <source>
        <dbReference type="ARBA" id="ARBA00022490"/>
    </source>
</evidence>
<proteinExistence type="inferred from homology"/>
<dbReference type="Gene3D" id="3.90.550.10">
    <property type="entry name" value="Spore Coat Polysaccharide Biosynthesis Protein SpsA, Chain A"/>
    <property type="match status" value="1"/>
</dbReference>
<dbReference type="GO" id="GO:0005829">
    <property type="term" value="C:cytosol"/>
    <property type="evidence" value="ECO:0007669"/>
    <property type="project" value="UniProtKB-SubCell"/>
</dbReference>
<evidence type="ECO:0000256" key="9">
    <source>
        <dbReference type="SAM" id="MobiDB-lite"/>
    </source>
</evidence>
<dbReference type="HOGENOM" id="CLU_016743_3_0_1"/>
<keyword evidence="3" id="KW-0963">Cytoplasm</keyword>
<dbReference type="PANTHER" id="PTHR45989:SF1">
    <property type="entry name" value="TRANSLATION INITIATION FACTOR EIF-2B SUBUNIT GAMMA"/>
    <property type="match status" value="1"/>
</dbReference>
<dbReference type="Proteomes" id="UP000002748">
    <property type="component" value="Unassembled WGS sequence"/>
</dbReference>
<evidence type="ECO:0000256" key="2">
    <source>
        <dbReference type="ARBA" id="ARBA00007878"/>
    </source>
</evidence>
<dbReference type="EMBL" id="ALBS01000036">
    <property type="protein sequence ID" value="EJT52075.1"/>
    <property type="molecule type" value="Genomic_DNA"/>
</dbReference>
<evidence type="ECO:0000313" key="12">
    <source>
        <dbReference type="Proteomes" id="UP000002748"/>
    </source>
</evidence>
<evidence type="ECO:0000313" key="11">
    <source>
        <dbReference type="EMBL" id="EJT52075.1"/>
    </source>
</evidence>
<keyword evidence="4 11" id="KW-0396">Initiation factor</keyword>
<dbReference type="SUPFAM" id="SSF51161">
    <property type="entry name" value="Trimeric LpxA-like enzymes"/>
    <property type="match status" value="1"/>
</dbReference>
<evidence type="ECO:0000259" key="10">
    <source>
        <dbReference type="Pfam" id="PF25084"/>
    </source>
</evidence>
<dbReference type="CDD" id="cd04652">
    <property type="entry name" value="LbH_eIF2B_gamma_C"/>
    <property type="match status" value="1"/>
</dbReference>
<comment type="subcellular location">
    <subcellularLocation>
        <location evidence="1">Cytoplasm</location>
        <location evidence="1">Cytosol</location>
    </subcellularLocation>
</comment>
<dbReference type="GO" id="GO:0003743">
    <property type="term" value="F:translation initiation factor activity"/>
    <property type="evidence" value="ECO:0007669"/>
    <property type="project" value="UniProtKB-KW"/>
</dbReference>
<evidence type="ECO:0000256" key="5">
    <source>
        <dbReference type="ARBA" id="ARBA00022917"/>
    </source>
</evidence>
<dbReference type="SUPFAM" id="SSF53448">
    <property type="entry name" value="Nucleotide-diphospho-sugar transferases"/>
    <property type="match status" value="1"/>
</dbReference>
<organism evidence="11 12">
    <name type="scientific">Trichosporon asahii var. asahii (strain ATCC 90039 / CBS 2479 / JCM 2466 / KCTC 7840 / NBRC 103889/ NCYC 2677 / UAMH 7654)</name>
    <name type="common">Yeast</name>
    <dbReference type="NCBI Taxonomy" id="1186058"/>
    <lineage>
        <taxon>Eukaryota</taxon>
        <taxon>Fungi</taxon>
        <taxon>Dikarya</taxon>
        <taxon>Basidiomycota</taxon>
        <taxon>Agaricomycotina</taxon>
        <taxon>Tremellomycetes</taxon>
        <taxon>Trichosporonales</taxon>
        <taxon>Trichosporonaceae</taxon>
        <taxon>Trichosporon</taxon>
    </lineage>
</organism>
<gene>
    <name evidence="11" type="ORF">A1Q1_06705</name>
</gene>